<gene>
    <name evidence="2" type="ORF">KFL_003210010</name>
</gene>
<keyword evidence="3" id="KW-1185">Reference proteome</keyword>
<feature type="compositionally biased region" description="Polar residues" evidence="1">
    <location>
        <begin position="1"/>
        <end position="11"/>
    </location>
</feature>
<proteinExistence type="predicted"/>
<evidence type="ECO:0000256" key="1">
    <source>
        <dbReference type="SAM" id="MobiDB-lite"/>
    </source>
</evidence>
<feature type="region of interest" description="Disordered" evidence="1">
    <location>
        <begin position="189"/>
        <end position="243"/>
    </location>
</feature>
<organism evidence="2 3">
    <name type="scientific">Klebsormidium nitens</name>
    <name type="common">Green alga</name>
    <name type="synonym">Ulothrix nitens</name>
    <dbReference type="NCBI Taxonomy" id="105231"/>
    <lineage>
        <taxon>Eukaryota</taxon>
        <taxon>Viridiplantae</taxon>
        <taxon>Streptophyta</taxon>
        <taxon>Klebsormidiophyceae</taxon>
        <taxon>Klebsormidiales</taxon>
        <taxon>Klebsormidiaceae</taxon>
        <taxon>Klebsormidium</taxon>
    </lineage>
</organism>
<dbReference type="AlphaFoldDB" id="A0A1Y1I7I5"/>
<feature type="compositionally biased region" description="Polar residues" evidence="1">
    <location>
        <begin position="204"/>
        <end position="232"/>
    </location>
</feature>
<sequence>MVLQESSSNSALKREVTFRAGPEGNSMGPDCKLVLTESLSKRSLNRSSSRMTRTTGNLETDLPRPGQPTDLAHIQRLHAQLLGRVQALADIGKLQPNEIRENEYLRAFRLRLCKVEEELAPKADGPKLDWRQEALTMADELERTHALVCQLEHQLKILQDRLQNAQTQAAEHDEEHRMALQQVASYEKENEKLKKMAPAAPKLSQSQTQFWRDSATVRTESPTPAPSTSRPQTAELPASDRRQLEDAIRRYKKLMEAESQKAREARAAHLAVEAEFQKFREAVGKTQAAEDL</sequence>
<dbReference type="Proteomes" id="UP000054558">
    <property type="component" value="Unassembled WGS sequence"/>
</dbReference>
<name>A0A1Y1I7I5_KLENI</name>
<protein>
    <submittedName>
        <fullName evidence="2">Uncharacterized protein</fullName>
    </submittedName>
</protein>
<reference evidence="2 3" key="1">
    <citation type="journal article" date="2014" name="Nat. Commun.">
        <title>Klebsormidium flaccidum genome reveals primary factors for plant terrestrial adaptation.</title>
        <authorList>
            <person name="Hori K."/>
            <person name="Maruyama F."/>
            <person name="Fujisawa T."/>
            <person name="Togashi T."/>
            <person name="Yamamoto N."/>
            <person name="Seo M."/>
            <person name="Sato S."/>
            <person name="Yamada T."/>
            <person name="Mori H."/>
            <person name="Tajima N."/>
            <person name="Moriyama T."/>
            <person name="Ikeuchi M."/>
            <person name="Watanabe M."/>
            <person name="Wada H."/>
            <person name="Kobayashi K."/>
            <person name="Saito M."/>
            <person name="Masuda T."/>
            <person name="Sasaki-Sekimoto Y."/>
            <person name="Mashiguchi K."/>
            <person name="Awai K."/>
            <person name="Shimojima M."/>
            <person name="Masuda S."/>
            <person name="Iwai M."/>
            <person name="Nobusawa T."/>
            <person name="Narise T."/>
            <person name="Kondo S."/>
            <person name="Saito H."/>
            <person name="Sato R."/>
            <person name="Murakawa M."/>
            <person name="Ihara Y."/>
            <person name="Oshima-Yamada Y."/>
            <person name="Ohtaka K."/>
            <person name="Satoh M."/>
            <person name="Sonobe K."/>
            <person name="Ishii M."/>
            <person name="Ohtani R."/>
            <person name="Kanamori-Sato M."/>
            <person name="Honoki R."/>
            <person name="Miyazaki D."/>
            <person name="Mochizuki H."/>
            <person name="Umetsu J."/>
            <person name="Higashi K."/>
            <person name="Shibata D."/>
            <person name="Kamiya Y."/>
            <person name="Sato N."/>
            <person name="Nakamura Y."/>
            <person name="Tabata S."/>
            <person name="Ida S."/>
            <person name="Kurokawa K."/>
            <person name="Ohta H."/>
        </authorList>
    </citation>
    <scope>NUCLEOTIDE SEQUENCE [LARGE SCALE GENOMIC DNA]</scope>
    <source>
        <strain evidence="2 3">NIES-2285</strain>
    </source>
</reference>
<feature type="region of interest" description="Disordered" evidence="1">
    <location>
        <begin position="1"/>
        <end position="65"/>
    </location>
</feature>
<evidence type="ECO:0000313" key="3">
    <source>
        <dbReference type="Proteomes" id="UP000054558"/>
    </source>
</evidence>
<dbReference type="EMBL" id="DF237270">
    <property type="protein sequence ID" value="GAQ86925.1"/>
    <property type="molecule type" value="Genomic_DNA"/>
</dbReference>
<evidence type="ECO:0000313" key="2">
    <source>
        <dbReference type="EMBL" id="GAQ86925.1"/>
    </source>
</evidence>
<accession>A0A1Y1I7I5</accession>
<feature type="compositionally biased region" description="Low complexity" evidence="1">
    <location>
        <begin position="41"/>
        <end position="50"/>
    </location>
</feature>